<dbReference type="EMBL" id="BAABKG010000003">
    <property type="protein sequence ID" value="GAA5151630.1"/>
    <property type="molecule type" value="Genomic_DNA"/>
</dbReference>
<keyword evidence="2" id="KW-1133">Transmembrane helix</keyword>
<feature type="transmembrane region" description="Helical" evidence="2">
    <location>
        <begin position="77"/>
        <end position="99"/>
    </location>
</feature>
<feature type="transmembrane region" description="Helical" evidence="2">
    <location>
        <begin position="51"/>
        <end position="71"/>
    </location>
</feature>
<keyword evidence="4" id="KW-1185">Reference proteome</keyword>
<evidence type="ECO:0000313" key="4">
    <source>
        <dbReference type="Proteomes" id="UP001500221"/>
    </source>
</evidence>
<evidence type="ECO:0000256" key="2">
    <source>
        <dbReference type="SAM" id="Phobius"/>
    </source>
</evidence>
<comment type="caution">
    <text evidence="3">The sequence shown here is derived from an EMBL/GenBank/DDBJ whole genome shotgun (WGS) entry which is preliminary data.</text>
</comment>
<dbReference type="Proteomes" id="UP001500221">
    <property type="component" value="Unassembled WGS sequence"/>
</dbReference>
<reference evidence="4" key="1">
    <citation type="journal article" date="2019" name="Int. J. Syst. Evol. Microbiol.">
        <title>The Global Catalogue of Microorganisms (GCM) 10K type strain sequencing project: providing services to taxonomists for standard genome sequencing and annotation.</title>
        <authorList>
            <consortium name="The Broad Institute Genomics Platform"/>
            <consortium name="The Broad Institute Genome Sequencing Center for Infectious Disease"/>
            <person name="Wu L."/>
            <person name="Ma J."/>
        </authorList>
    </citation>
    <scope>NUCLEOTIDE SEQUENCE [LARGE SCALE GENOMIC DNA]</scope>
    <source>
        <strain evidence="4">JCM 18459</strain>
    </source>
</reference>
<feature type="region of interest" description="Disordered" evidence="1">
    <location>
        <begin position="1"/>
        <end position="23"/>
    </location>
</feature>
<keyword evidence="2" id="KW-0812">Transmembrane</keyword>
<accession>A0ABP9PXV1</accession>
<organism evidence="3 4">
    <name type="scientific">Nocardioides marinquilinus</name>
    <dbReference type="NCBI Taxonomy" id="1210400"/>
    <lineage>
        <taxon>Bacteria</taxon>
        <taxon>Bacillati</taxon>
        <taxon>Actinomycetota</taxon>
        <taxon>Actinomycetes</taxon>
        <taxon>Propionibacteriales</taxon>
        <taxon>Nocardioidaceae</taxon>
        <taxon>Nocardioides</taxon>
    </lineage>
</organism>
<evidence type="ECO:0000313" key="3">
    <source>
        <dbReference type="EMBL" id="GAA5151630.1"/>
    </source>
</evidence>
<dbReference type="RefSeq" id="WP_345460259.1">
    <property type="nucleotide sequence ID" value="NZ_BAABKG010000003.1"/>
</dbReference>
<gene>
    <name evidence="3" type="ORF">GCM10023340_30740</name>
</gene>
<protein>
    <submittedName>
        <fullName evidence="3">Uncharacterized protein</fullName>
    </submittedName>
</protein>
<name>A0ABP9PXV1_9ACTN</name>
<keyword evidence="2" id="KW-0472">Membrane</keyword>
<proteinExistence type="predicted"/>
<evidence type="ECO:0000256" key="1">
    <source>
        <dbReference type="SAM" id="MobiDB-lite"/>
    </source>
</evidence>
<sequence length="171" mass="17934">MTDPAFVLPAEPPPPPSSTPTTSWSTTIWVEPDHPDDTVVDLQVQEDTTRLLQAVLAVVLAAVAMTVGWAVAGPLGAAAGCAVLAVGAGGVLALGRRVATARAVRRLRLDGGPMLAYEWRGVVCQPLPVGRLADMMSDGRLSPGTPVRGLDGTWVPLGEVVRRRLPAVFDR</sequence>